<dbReference type="GeneID" id="301327058"/>
<evidence type="ECO:0000313" key="2">
    <source>
        <dbReference type="Proteomes" id="UP000035996"/>
    </source>
</evidence>
<dbReference type="EMBL" id="LELK01000001">
    <property type="protein sequence ID" value="KMM39536.1"/>
    <property type="molecule type" value="Genomic_DNA"/>
</dbReference>
<comment type="caution">
    <text evidence="1">The sequence shown here is derived from an EMBL/GenBank/DDBJ whole genome shotgun (WGS) entry which is preliminary data.</text>
</comment>
<dbReference type="Proteomes" id="UP000035996">
    <property type="component" value="Unassembled WGS sequence"/>
</dbReference>
<accession>A0A0J6CT90</accession>
<evidence type="ECO:0000313" key="1">
    <source>
        <dbReference type="EMBL" id="KMM39536.1"/>
    </source>
</evidence>
<sequence length="60" mass="7368">MEIKEYYSITLYNEKRRAIYHSEDEYDNFDEAQREGFVLLRNHPKADLYSIERFFAVEDV</sequence>
<name>A0A0J6CT90_9BACL</name>
<reference evidence="1" key="1">
    <citation type="submission" date="2015-06" db="EMBL/GenBank/DDBJ databases">
        <authorList>
            <person name="Liu B."/>
            <person name="Wang J."/>
            <person name="Zhu Y."/>
            <person name="Liu G."/>
            <person name="Chen Q."/>
            <person name="Zheng C."/>
            <person name="Che J."/>
            <person name="Ge C."/>
            <person name="Shi H."/>
            <person name="Pan Z."/>
            <person name="Liu X."/>
        </authorList>
    </citation>
    <scope>NUCLEOTIDE SEQUENCE [LARGE SCALE GENOMIC DNA]</scope>
    <source>
        <strain evidence="1">DSM 16346</strain>
    </source>
</reference>
<keyword evidence="2" id="KW-1185">Reference proteome</keyword>
<gene>
    <name evidence="1" type="ORF">AB986_10190</name>
</gene>
<organism evidence="1 2">
    <name type="scientific">Guptibacillus hwajinpoensis</name>
    <dbReference type="NCBI Taxonomy" id="208199"/>
    <lineage>
        <taxon>Bacteria</taxon>
        <taxon>Bacillati</taxon>
        <taxon>Bacillota</taxon>
        <taxon>Bacilli</taxon>
        <taxon>Bacillales</taxon>
        <taxon>Guptibacillaceae</taxon>
        <taxon>Guptibacillus</taxon>
    </lineage>
</organism>
<protein>
    <submittedName>
        <fullName evidence="1">Uncharacterized protein</fullName>
    </submittedName>
</protein>
<dbReference type="STRING" id="157733.AB986_10190"/>
<dbReference type="RefSeq" id="WP_048310707.1">
    <property type="nucleotide sequence ID" value="NZ_CP119526.1"/>
</dbReference>
<dbReference type="OrthoDB" id="2970752at2"/>
<dbReference type="AlphaFoldDB" id="A0A0J6CT90"/>
<proteinExistence type="predicted"/>